<keyword evidence="3" id="KW-1185">Reference proteome</keyword>
<keyword evidence="1" id="KW-1133">Transmembrane helix</keyword>
<evidence type="ECO:0000256" key="1">
    <source>
        <dbReference type="SAM" id="Phobius"/>
    </source>
</evidence>
<dbReference type="AlphaFoldDB" id="A0A239HV83"/>
<gene>
    <name evidence="2" type="ORF">SAMN05421812_10262</name>
</gene>
<keyword evidence="1" id="KW-0812">Transmembrane</keyword>
<feature type="transmembrane region" description="Helical" evidence="1">
    <location>
        <begin position="49"/>
        <end position="72"/>
    </location>
</feature>
<proteinExistence type="predicted"/>
<evidence type="ECO:0000313" key="2">
    <source>
        <dbReference type="EMBL" id="SNS85340.1"/>
    </source>
</evidence>
<keyword evidence="1" id="KW-0472">Membrane</keyword>
<accession>A0A239HV83</accession>
<protein>
    <submittedName>
        <fullName evidence="2">Uncharacterized protein</fullName>
    </submittedName>
</protein>
<name>A0A239HV83_9ACTN</name>
<organism evidence="2 3">
    <name type="scientific">Asanoa hainanensis</name>
    <dbReference type="NCBI Taxonomy" id="560556"/>
    <lineage>
        <taxon>Bacteria</taxon>
        <taxon>Bacillati</taxon>
        <taxon>Actinomycetota</taxon>
        <taxon>Actinomycetes</taxon>
        <taxon>Micromonosporales</taxon>
        <taxon>Micromonosporaceae</taxon>
        <taxon>Asanoa</taxon>
    </lineage>
</organism>
<reference evidence="2 3" key="1">
    <citation type="submission" date="2017-06" db="EMBL/GenBank/DDBJ databases">
        <authorList>
            <person name="Kim H.J."/>
            <person name="Triplett B.A."/>
        </authorList>
    </citation>
    <scope>NUCLEOTIDE SEQUENCE [LARGE SCALE GENOMIC DNA]</scope>
    <source>
        <strain evidence="2 3">CGMCC 4.5593</strain>
    </source>
</reference>
<dbReference type="Proteomes" id="UP000198362">
    <property type="component" value="Unassembled WGS sequence"/>
</dbReference>
<feature type="transmembrane region" description="Helical" evidence="1">
    <location>
        <begin position="20"/>
        <end position="37"/>
    </location>
</feature>
<evidence type="ECO:0000313" key="3">
    <source>
        <dbReference type="Proteomes" id="UP000198362"/>
    </source>
</evidence>
<feature type="transmembrane region" description="Helical" evidence="1">
    <location>
        <begin position="92"/>
        <end position="113"/>
    </location>
</feature>
<sequence>MVLPWVVGGITGPGGIGPGLWAHAASLAGAVGLGALASRPITRSTLYGVAVLVTGSVLAMVLGLDGSVAPWLAPPLMAVARHLAGRPDSASVVALTGQAALWAAVVGLVYARLRRTRS</sequence>
<dbReference type="EMBL" id="FZPH01000002">
    <property type="protein sequence ID" value="SNS85340.1"/>
    <property type="molecule type" value="Genomic_DNA"/>
</dbReference>